<dbReference type="InterPro" id="IPR025358">
    <property type="entry name" value="DUF4262"/>
</dbReference>
<evidence type="ECO:0000313" key="2">
    <source>
        <dbReference type="Proteomes" id="UP000183413"/>
    </source>
</evidence>
<dbReference type="Pfam" id="PF14081">
    <property type="entry name" value="DUF4262"/>
    <property type="match status" value="1"/>
</dbReference>
<dbReference type="eggNOG" id="ENOG5032XI5">
    <property type="taxonomic scope" value="Bacteria"/>
</dbReference>
<reference evidence="1 2" key="1">
    <citation type="submission" date="2016-10" db="EMBL/GenBank/DDBJ databases">
        <authorList>
            <person name="de Groot N.N."/>
        </authorList>
    </citation>
    <scope>NUCLEOTIDE SEQUENCE [LARGE SCALE GENOMIC DNA]</scope>
    <source>
        <strain evidence="1 2">DSM 43067</strain>
    </source>
</reference>
<evidence type="ECO:0008006" key="3">
    <source>
        <dbReference type="Google" id="ProtNLM"/>
    </source>
</evidence>
<proteinExistence type="predicted"/>
<dbReference type="Proteomes" id="UP000183413">
    <property type="component" value="Unassembled WGS sequence"/>
</dbReference>
<accession>A0A1I4ZTR1</accession>
<name>A0A1I4ZTR1_9ACTN</name>
<dbReference type="EMBL" id="FOVH01000002">
    <property type="protein sequence ID" value="SFN53624.1"/>
    <property type="molecule type" value="Genomic_DNA"/>
</dbReference>
<keyword evidence="2" id="KW-1185">Reference proteome</keyword>
<sequence length="209" mass="23727">MEEDTRARPGSIDRKLRVMSGEGPTCTCVICRDYGDRDRLDNFQLRTIVHITQYGWSVVLVHADDDGPGWAYTVGLWHSHRAPELAMFGGDVYETEEILNALGRQAAEGRVPADGERRDGVVRGQQAAFRDADPHWYGGLFSGAVTFYRRPPLPILQVVWPNREGLFPWQPGTDLPFRHAQPWLWLDPKQHPAGAWTRRLAGRRADGWL</sequence>
<dbReference type="AlphaFoldDB" id="A0A1I4ZTR1"/>
<protein>
    <recommendedName>
        <fullName evidence="3">DUF4262 domain-containing protein</fullName>
    </recommendedName>
</protein>
<gene>
    <name evidence="1" type="ORF">SAMN04489713_102327</name>
</gene>
<evidence type="ECO:0000313" key="1">
    <source>
        <dbReference type="EMBL" id="SFN53624.1"/>
    </source>
</evidence>
<dbReference type="InParanoid" id="A0A1I4ZTR1"/>
<organism evidence="1 2">
    <name type="scientific">Actinomadura madurae</name>
    <dbReference type="NCBI Taxonomy" id="1993"/>
    <lineage>
        <taxon>Bacteria</taxon>
        <taxon>Bacillati</taxon>
        <taxon>Actinomycetota</taxon>
        <taxon>Actinomycetes</taxon>
        <taxon>Streptosporangiales</taxon>
        <taxon>Thermomonosporaceae</taxon>
        <taxon>Actinomadura</taxon>
    </lineage>
</organism>
<dbReference type="STRING" id="1993.SAMN04489713_102327"/>